<feature type="domain" description="Serine hydroxymethyltransferase-like" evidence="2">
    <location>
        <begin position="517"/>
        <end position="584"/>
    </location>
</feature>
<organism evidence="3 4">
    <name type="scientific">Pyrus ussuriensis x Pyrus communis</name>
    <dbReference type="NCBI Taxonomy" id="2448454"/>
    <lineage>
        <taxon>Eukaryota</taxon>
        <taxon>Viridiplantae</taxon>
        <taxon>Streptophyta</taxon>
        <taxon>Embryophyta</taxon>
        <taxon>Tracheophyta</taxon>
        <taxon>Spermatophyta</taxon>
        <taxon>Magnoliopsida</taxon>
        <taxon>eudicotyledons</taxon>
        <taxon>Gunneridae</taxon>
        <taxon>Pentapetalae</taxon>
        <taxon>rosids</taxon>
        <taxon>fabids</taxon>
        <taxon>Rosales</taxon>
        <taxon>Rosaceae</taxon>
        <taxon>Amygdaloideae</taxon>
        <taxon>Maleae</taxon>
        <taxon>Pyrus</taxon>
    </lineage>
</organism>
<reference evidence="3 4" key="1">
    <citation type="submission" date="2019-09" db="EMBL/GenBank/DDBJ databases">
        <authorList>
            <person name="Ou C."/>
        </authorList>
    </citation>
    <scope>NUCLEOTIDE SEQUENCE [LARGE SCALE GENOMIC DNA]</scope>
    <source>
        <strain evidence="3">S2</strain>
        <tissue evidence="3">Leaf</tissue>
    </source>
</reference>
<dbReference type="Pfam" id="PF00464">
    <property type="entry name" value="SHMT"/>
    <property type="match status" value="1"/>
</dbReference>
<comment type="caution">
    <text evidence="3">The sequence shown here is derived from an EMBL/GenBank/DDBJ whole genome shotgun (WGS) entry which is preliminary data.</text>
</comment>
<dbReference type="Proteomes" id="UP000327157">
    <property type="component" value="Unassembled WGS sequence"/>
</dbReference>
<gene>
    <name evidence="3" type="ORF">D8674_041365</name>
</gene>
<evidence type="ECO:0000259" key="2">
    <source>
        <dbReference type="Pfam" id="PF00464"/>
    </source>
</evidence>
<dbReference type="SUPFAM" id="SSF53383">
    <property type="entry name" value="PLP-dependent transferases"/>
    <property type="match status" value="1"/>
</dbReference>
<dbReference type="InterPro" id="IPR027409">
    <property type="entry name" value="GroEL-like_apical_dom_sf"/>
</dbReference>
<sequence>MASLPSLIDAAIEKAFATKLPAYFDKFRNELHSRSVGEGISAPLATDHYVSPAIEPIQLPRSPICVGGVQSQLIPAAIQAPPLLSSSPLLRALATSTVKPQSNDSVATTFSLPASKTVIHASTMTIAPWPILKHSFSDTTKTGSERLNTYNMSLSSNLDAWDIVEDVAIAYEYTKLIRLEIARNGFTEVLTFILGSSITVVGSSHYAHEEYVSQLAKLRWGDRAVMVSQFMDELQTHGGQPCDNLGRELFWEKQPHMMQLGEDYAERMLSKFLDLIIRGNFEFQTATLLQLLKPLWNIVRIRDESTPIDYIQVASSDKFLSWVDHHFPDIYSCGSIFQITILPPTLGPFLSRLDHSLKGFIWRTLFVELFKPTPNSKYKWNELSHFQNVEFYHVAKAIEKAGVRWIALPPASILFLLIHGMLFKEVVRLAETKQYYVDNANLSDALPLNQRKSLIAQTLNFLEVIFRDVNNHNNSGKHCDGEDSAACFHFKTLYTGDISPFEYADMVKTTTHKSPSNFSKLADSLFKKGYDIVSVGTENHLVLVNLRDKGIDGSRAEKVLESIHIAAITNNVPGYVFVVVPVGVLSIESPFSFETIVGVEGLEIDKGYIFPQFATNPEKLFVEFENAGVPITDQKISRMFKVVEDCRVAGILVMVITGDNQNIAEAICREIGVFSTDEDVHSRNLTGKEFMRTIRDPKAHLRQGDGLLFSRVEPKHIVRLLKEDGEVAAITVDGMNGASTLKLADIGIVMTISGTEVLPELKESAAAFKQVPTIFFLSLEDKANFQGGSIVMYPICN</sequence>
<dbReference type="OrthoDB" id="1698572at2759"/>
<evidence type="ECO:0000256" key="1">
    <source>
        <dbReference type="ARBA" id="ARBA00022842"/>
    </source>
</evidence>
<evidence type="ECO:0000313" key="4">
    <source>
        <dbReference type="Proteomes" id="UP000327157"/>
    </source>
</evidence>
<dbReference type="InterPro" id="IPR015422">
    <property type="entry name" value="PyrdxlP-dep_Trfase_small"/>
</dbReference>
<keyword evidence="1" id="KW-0460">Magnesium</keyword>
<dbReference type="Gene3D" id="3.90.1150.10">
    <property type="entry name" value="Aspartate Aminotransferase, domain 1"/>
    <property type="match status" value="1"/>
</dbReference>
<proteinExistence type="predicted"/>
<dbReference type="EMBL" id="SMOL01000008">
    <property type="protein sequence ID" value="KAB2634949.1"/>
    <property type="molecule type" value="Genomic_DNA"/>
</dbReference>
<name>A0A5N5I547_9ROSA</name>
<dbReference type="InterPro" id="IPR039429">
    <property type="entry name" value="SHMT-like_dom"/>
</dbReference>
<dbReference type="InterPro" id="IPR015424">
    <property type="entry name" value="PyrdxlP-dep_Trfase"/>
</dbReference>
<dbReference type="AlphaFoldDB" id="A0A5N5I547"/>
<dbReference type="PANTHER" id="PTHR42861">
    <property type="entry name" value="CALCIUM-TRANSPORTING ATPASE"/>
    <property type="match status" value="1"/>
</dbReference>
<dbReference type="InterPro" id="IPR036412">
    <property type="entry name" value="HAD-like_sf"/>
</dbReference>
<reference evidence="3 4" key="2">
    <citation type="submission" date="2019-11" db="EMBL/GenBank/DDBJ databases">
        <title>A de novo genome assembly of a pear dwarfing rootstock.</title>
        <authorList>
            <person name="Wang F."/>
            <person name="Wang J."/>
            <person name="Li S."/>
            <person name="Zhang Y."/>
            <person name="Fang M."/>
            <person name="Ma L."/>
            <person name="Zhao Y."/>
            <person name="Jiang S."/>
        </authorList>
    </citation>
    <scope>NUCLEOTIDE SEQUENCE [LARGE SCALE GENOMIC DNA]</scope>
    <source>
        <strain evidence="3">S2</strain>
        <tissue evidence="3">Leaf</tissue>
    </source>
</reference>
<accession>A0A5N5I547</accession>
<dbReference type="InterPro" id="IPR023214">
    <property type="entry name" value="HAD_sf"/>
</dbReference>
<dbReference type="SUPFAM" id="SSF52029">
    <property type="entry name" value="GroEL apical domain-like"/>
    <property type="match status" value="1"/>
</dbReference>
<dbReference type="PRINTS" id="PR00119">
    <property type="entry name" value="CATATPASE"/>
</dbReference>
<evidence type="ECO:0000313" key="3">
    <source>
        <dbReference type="EMBL" id="KAB2634949.1"/>
    </source>
</evidence>
<dbReference type="SUPFAM" id="SSF56784">
    <property type="entry name" value="HAD-like"/>
    <property type="match status" value="1"/>
</dbReference>
<protein>
    <recommendedName>
        <fullName evidence="2">Serine hydroxymethyltransferase-like domain-containing protein</fullName>
    </recommendedName>
</protein>
<keyword evidence="4" id="KW-1185">Reference proteome</keyword>
<dbReference type="Gene3D" id="3.40.50.1000">
    <property type="entry name" value="HAD superfamily/HAD-like"/>
    <property type="match status" value="1"/>
</dbReference>